<dbReference type="Proteomes" id="UP001141434">
    <property type="component" value="Unassembled WGS sequence"/>
</dbReference>
<dbReference type="AlphaFoldDB" id="A0A9W9FA27"/>
<feature type="compositionally biased region" description="Basic and acidic residues" evidence="1">
    <location>
        <begin position="484"/>
        <end position="493"/>
    </location>
</feature>
<reference evidence="2" key="2">
    <citation type="journal article" date="2023" name="IMA Fungus">
        <title>Comparative genomic study of the Penicillium genus elucidates a diverse pangenome and 15 lateral gene transfer events.</title>
        <authorList>
            <person name="Petersen C."/>
            <person name="Sorensen T."/>
            <person name="Nielsen M.R."/>
            <person name="Sondergaard T.E."/>
            <person name="Sorensen J.L."/>
            <person name="Fitzpatrick D.A."/>
            <person name="Frisvad J.C."/>
            <person name="Nielsen K.L."/>
        </authorList>
    </citation>
    <scope>NUCLEOTIDE SEQUENCE</scope>
    <source>
        <strain evidence="2">IBT 34128</strain>
    </source>
</reference>
<reference evidence="2" key="1">
    <citation type="submission" date="2022-11" db="EMBL/GenBank/DDBJ databases">
        <authorList>
            <person name="Petersen C."/>
        </authorList>
    </citation>
    <scope>NUCLEOTIDE SEQUENCE</scope>
    <source>
        <strain evidence="2">IBT 34128</strain>
    </source>
</reference>
<dbReference type="OrthoDB" id="5417628at2759"/>
<name>A0A9W9FA27_9EURO</name>
<evidence type="ECO:0000256" key="1">
    <source>
        <dbReference type="SAM" id="MobiDB-lite"/>
    </source>
</evidence>
<sequence>MRYENWDVLLFPSGSKVPIQEFKTQCFVTKDRDSPYMQNPSIAVSPYFVMPGNFGQVPVLTTFIPSLPKDSPFRVSIHSWEKPRPSRLIESLMRPDDLLLYEARVFIDGRCVAGSLFGERASWPHVLVPVSFVPLLCLVILEPLTISTDIDRDGNQDNLRFPSFHNEILQQRHWDAGDLYGRVKVVIAEGFSRPLRSPPFERVKDVIALSFQHAPLGILEYSNIAWPNSNMWSQASRTGFKYIAGSVYGDLKETEDSSHGHSPSKPEFRATATLSSQSSGGQAMLYNSWAPHRDFPMPATQWPSYSRDPRWEGYPEPLMTETDPYIQFTEAAWRHRGARSSREDVPMPDYISSSTSSRAISSMTGISYEHSKQPSITAPLNDDQYHELIQALTPTKGPTIGTRAPSNTPSAVITTVKPSAAAEARSASYARTSGRTSVLREISQSSTREVSGSSLKSNPQAEKEATPSNLGVSPSGNVKSKKERTKEHIKETLKASTMDISKENNKENPKEKENEAVEIA</sequence>
<evidence type="ECO:0000313" key="3">
    <source>
        <dbReference type="Proteomes" id="UP001141434"/>
    </source>
</evidence>
<accession>A0A9W9FA27</accession>
<dbReference type="GeneID" id="81395401"/>
<dbReference type="EMBL" id="JAPMSZ010000007">
    <property type="protein sequence ID" value="KAJ5096295.1"/>
    <property type="molecule type" value="Genomic_DNA"/>
</dbReference>
<keyword evidence="3" id="KW-1185">Reference proteome</keyword>
<evidence type="ECO:0000313" key="2">
    <source>
        <dbReference type="EMBL" id="KAJ5096295.1"/>
    </source>
</evidence>
<comment type="caution">
    <text evidence="2">The sequence shown here is derived from an EMBL/GenBank/DDBJ whole genome shotgun (WGS) entry which is preliminary data.</text>
</comment>
<organism evidence="2 3">
    <name type="scientific">Penicillium alfredii</name>
    <dbReference type="NCBI Taxonomy" id="1506179"/>
    <lineage>
        <taxon>Eukaryota</taxon>
        <taxon>Fungi</taxon>
        <taxon>Dikarya</taxon>
        <taxon>Ascomycota</taxon>
        <taxon>Pezizomycotina</taxon>
        <taxon>Eurotiomycetes</taxon>
        <taxon>Eurotiomycetidae</taxon>
        <taxon>Eurotiales</taxon>
        <taxon>Aspergillaceae</taxon>
        <taxon>Penicillium</taxon>
    </lineage>
</organism>
<feature type="compositionally biased region" description="Basic and acidic residues" evidence="1">
    <location>
        <begin position="500"/>
        <end position="520"/>
    </location>
</feature>
<dbReference type="RefSeq" id="XP_056511846.1">
    <property type="nucleotide sequence ID" value="XM_056656233.1"/>
</dbReference>
<proteinExistence type="predicted"/>
<feature type="region of interest" description="Disordered" evidence="1">
    <location>
        <begin position="337"/>
        <end position="356"/>
    </location>
</feature>
<feature type="compositionally biased region" description="Basic and acidic residues" evidence="1">
    <location>
        <begin position="253"/>
        <end position="268"/>
    </location>
</feature>
<feature type="compositionally biased region" description="Polar residues" evidence="1">
    <location>
        <begin position="442"/>
        <end position="478"/>
    </location>
</feature>
<gene>
    <name evidence="2" type="ORF">NUU61_005651</name>
</gene>
<protein>
    <submittedName>
        <fullName evidence="2">Uncharacterized protein</fullName>
    </submittedName>
</protein>
<feature type="region of interest" description="Disordered" evidence="1">
    <location>
        <begin position="432"/>
        <end position="520"/>
    </location>
</feature>
<feature type="region of interest" description="Disordered" evidence="1">
    <location>
        <begin position="253"/>
        <end position="276"/>
    </location>
</feature>